<feature type="signal peptide" evidence="1">
    <location>
        <begin position="1"/>
        <end position="23"/>
    </location>
</feature>
<accession>A0A1C6TIZ7</accession>
<reference evidence="3" key="1">
    <citation type="submission" date="2016-06" db="EMBL/GenBank/DDBJ databases">
        <authorList>
            <person name="Varghese N."/>
            <person name="Submissions Spin"/>
        </authorList>
    </citation>
    <scope>NUCLEOTIDE SEQUENCE [LARGE SCALE GENOMIC DNA]</scope>
    <source>
        <strain evidence="3">DSM 43817</strain>
    </source>
</reference>
<feature type="chain" id="PRO_5008746831" description="DUF3558 domain-containing protein" evidence="1">
    <location>
        <begin position="24"/>
        <end position="200"/>
    </location>
</feature>
<evidence type="ECO:0008006" key="4">
    <source>
        <dbReference type="Google" id="ProtNLM"/>
    </source>
</evidence>
<dbReference type="AlphaFoldDB" id="A0A1C6TIZ7"/>
<evidence type="ECO:0000256" key="1">
    <source>
        <dbReference type="SAM" id="SignalP"/>
    </source>
</evidence>
<proteinExistence type="predicted"/>
<sequence length="200" mass="21645">MHMLPVRCLLVGMLLSLAVAGCATESRSPAPKAASPTPAREYRLVDDLCDRLDPAGLTTLTGIPTAETKYLPVRSAEDRHRRCWLSTADKEKAWVYTVQVDIRLDDAANGPDQELTPRGPERAVKDLGDHAVIHIAETLAMDNPVREGQQVQSQTGTLMVVQGPVRFHVRWTGGGTALAVADVEALLLGYARQTLELVGG</sequence>
<dbReference type="EMBL" id="FMHW01000002">
    <property type="protein sequence ID" value="SCL41709.1"/>
    <property type="molecule type" value="Genomic_DNA"/>
</dbReference>
<dbReference type="Proteomes" id="UP000198959">
    <property type="component" value="Unassembled WGS sequence"/>
</dbReference>
<name>A0A1C6TIZ7_9ACTN</name>
<keyword evidence="1" id="KW-0732">Signal</keyword>
<evidence type="ECO:0000313" key="3">
    <source>
        <dbReference type="Proteomes" id="UP000198959"/>
    </source>
</evidence>
<dbReference type="PROSITE" id="PS51257">
    <property type="entry name" value="PROKAR_LIPOPROTEIN"/>
    <property type="match status" value="1"/>
</dbReference>
<dbReference type="STRING" id="145854.GA0074692_6457"/>
<protein>
    <recommendedName>
        <fullName evidence="4">DUF3558 domain-containing protein</fullName>
    </recommendedName>
</protein>
<organism evidence="2 3">
    <name type="scientific">Micromonospora pallida</name>
    <dbReference type="NCBI Taxonomy" id="145854"/>
    <lineage>
        <taxon>Bacteria</taxon>
        <taxon>Bacillati</taxon>
        <taxon>Actinomycetota</taxon>
        <taxon>Actinomycetes</taxon>
        <taxon>Micromonosporales</taxon>
        <taxon>Micromonosporaceae</taxon>
        <taxon>Micromonospora</taxon>
    </lineage>
</organism>
<evidence type="ECO:0000313" key="2">
    <source>
        <dbReference type="EMBL" id="SCL41709.1"/>
    </source>
</evidence>
<keyword evidence="3" id="KW-1185">Reference proteome</keyword>
<gene>
    <name evidence="2" type="ORF">GA0074692_6457</name>
</gene>